<accession>A0A9E2W5U4</accession>
<dbReference type="CDD" id="cd00038">
    <property type="entry name" value="CAP_ED"/>
    <property type="match status" value="1"/>
</dbReference>
<reference evidence="2" key="1">
    <citation type="submission" date="2021-06" db="EMBL/GenBank/DDBJ databases">
        <authorList>
            <person name="Huq M.A."/>
        </authorList>
    </citation>
    <scope>NUCLEOTIDE SEQUENCE</scope>
    <source>
        <strain evidence="2">MAH-26</strain>
    </source>
</reference>
<evidence type="ECO:0000313" key="3">
    <source>
        <dbReference type="Proteomes" id="UP000812270"/>
    </source>
</evidence>
<gene>
    <name evidence="2" type="ORF">KTO63_19025</name>
</gene>
<dbReference type="AlphaFoldDB" id="A0A9E2W5U4"/>
<evidence type="ECO:0000259" key="1">
    <source>
        <dbReference type="Pfam" id="PF00027"/>
    </source>
</evidence>
<dbReference type="Proteomes" id="UP000812270">
    <property type="component" value="Unassembled WGS sequence"/>
</dbReference>
<dbReference type="EMBL" id="JAHSPG010000015">
    <property type="protein sequence ID" value="MBV4359269.1"/>
    <property type="molecule type" value="Genomic_DNA"/>
</dbReference>
<evidence type="ECO:0000313" key="2">
    <source>
        <dbReference type="EMBL" id="MBV4359269.1"/>
    </source>
</evidence>
<name>A0A9E2W5U4_9BACT</name>
<sequence length="192" mass="22119">MVSGFETYLQTHTNLSSEEIERASSLAMPRMLQRNELLLQEGQVCRYKTFVVKGLLRTFGTVADGSEHILYFSQEHSWIVDAESYNKQIPSSFNIAAIEKSEVLLWTKTDFDLLLEEVPELMTFSQQLILGSSYNSRQRLFLSLSATPEEKYNDFVQHYPDLLARLPLHMIAAYLGISIKTLTRIRHAQINR</sequence>
<dbReference type="Pfam" id="PF00027">
    <property type="entry name" value="cNMP_binding"/>
    <property type="match status" value="1"/>
</dbReference>
<feature type="domain" description="Cyclic nucleotide-binding" evidence="1">
    <location>
        <begin position="30"/>
        <end position="116"/>
    </location>
</feature>
<dbReference type="InterPro" id="IPR000595">
    <property type="entry name" value="cNMP-bd_dom"/>
</dbReference>
<proteinExistence type="predicted"/>
<keyword evidence="3" id="KW-1185">Reference proteome</keyword>
<comment type="caution">
    <text evidence="2">The sequence shown here is derived from an EMBL/GenBank/DDBJ whole genome shotgun (WGS) entry which is preliminary data.</text>
</comment>
<organism evidence="2 3">
    <name type="scientific">Pinibacter aurantiacus</name>
    <dbReference type="NCBI Taxonomy" id="2851599"/>
    <lineage>
        <taxon>Bacteria</taxon>
        <taxon>Pseudomonadati</taxon>
        <taxon>Bacteroidota</taxon>
        <taxon>Chitinophagia</taxon>
        <taxon>Chitinophagales</taxon>
        <taxon>Chitinophagaceae</taxon>
        <taxon>Pinibacter</taxon>
    </lineage>
</organism>
<protein>
    <submittedName>
        <fullName evidence="2">Crp/Fnr family transcriptional regulator</fullName>
    </submittedName>
</protein>
<dbReference type="RefSeq" id="WP_217793308.1">
    <property type="nucleotide sequence ID" value="NZ_JAHSPG010000015.1"/>
</dbReference>